<reference evidence="14" key="2">
    <citation type="submission" date="2019-09" db="UniProtKB">
        <authorList>
            <consortium name="WormBaseParasite"/>
        </authorList>
    </citation>
    <scope>IDENTIFICATION</scope>
</reference>
<dbReference type="Gene3D" id="2.30.30.40">
    <property type="entry name" value="SH3 Domains"/>
    <property type="match status" value="1"/>
</dbReference>
<dbReference type="PANTHER" id="PTHR11824">
    <property type="entry name" value="VOLTAGE-DEPENDENT CALCIUM CHANNEL BETA SUBUNIT"/>
    <property type="match status" value="1"/>
</dbReference>
<evidence type="ECO:0000256" key="1">
    <source>
        <dbReference type="ARBA" id="ARBA00010836"/>
    </source>
</evidence>
<reference evidence="12 13" key="1">
    <citation type="submission" date="2018-11" db="EMBL/GenBank/DDBJ databases">
        <authorList>
            <consortium name="Pathogen Informatics"/>
        </authorList>
    </citation>
    <scope>NUCLEOTIDE SEQUENCE [LARGE SCALE GENOMIC DNA]</scope>
</reference>
<dbReference type="InterPro" id="IPR036028">
    <property type="entry name" value="SH3-like_dom_sf"/>
</dbReference>
<dbReference type="InterPro" id="IPR008145">
    <property type="entry name" value="GK/Ca_channel_bsu"/>
</dbReference>
<evidence type="ECO:0000313" key="14">
    <source>
        <dbReference type="WBParaSite" id="HPBE_0001192001-mRNA-1"/>
    </source>
</evidence>
<dbReference type="SMART" id="SM00072">
    <property type="entry name" value="GuKc"/>
    <property type="match status" value="1"/>
</dbReference>
<dbReference type="PRINTS" id="PR01626">
    <property type="entry name" value="LCACHANNELB"/>
</dbReference>
<evidence type="ECO:0000256" key="10">
    <source>
        <dbReference type="SAM" id="MobiDB-lite"/>
    </source>
</evidence>
<sequence length="532" mass="59304">DGLRRRGSGDSNFSHRDDDLDLEAGNRETLRRDAERQAALQLERAKYKPVAFAVCTNVEYDGSLDDDSPVHGCAVSFKVKDFLHIKEKYNNDWWIGRLVKEGHDLGFIPSPVKLESLRQQTAKAGKFKQSTSTTNLGALDNMMPRSESRGSTPPTPEDDEYSAKKITNIVTTPPTKEKKKLIFKKQENLPPYDVVPSMRPVVLVGPSLKGYEVTDMMQKAVFDYLKHRFEGRIIITRVTADISLAKRSLLNNPNKRALMERANSRTSNSLAEIQTEIERIFELARSMQLVILDCDTINHPSQLAKTSLAPIHVYIKISSPKVLQRLIKSRNKSQSRNMNVQMVAAEKLAQCPPELFDVLLDENQLEDACEHLADFLEAYWRATHPPVRSPPRIKRNPMENRGPTQIFTAAQMMQVSIGNSPMGLQTVSSASQLGPPMGAPAPAPYLTPPSQTMSGRQQPVPSINIHQVGSPVTSYRLAQRGGLPVNGPMMAQRGAPMGGSNRLGGPGSDRHGFDEYDDVDMSHGYDRGNYRY</sequence>
<evidence type="ECO:0000256" key="5">
    <source>
        <dbReference type="ARBA" id="ARBA00022568"/>
    </source>
</evidence>
<proteinExistence type="inferred from homology"/>
<comment type="similarity">
    <text evidence="1">Belongs to the calcium channel beta subunit family.</text>
</comment>
<dbReference type="Pfam" id="PF12052">
    <property type="entry name" value="VGCC_beta4Aa_N"/>
    <property type="match status" value="1"/>
</dbReference>
<dbReference type="EMBL" id="UZAH01027284">
    <property type="protein sequence ID" value="VDO90319.1"/>
    <property type="molecule type" value="Genomic_DNA"/>
</dbReference>
<evidence type="ECO:0000256" key="2">
    <source>
        <dbReference type="ARBA" id="ARBA00022443"/>
    </source>
</evidence>
<dbReference type="GO" id="GO:0005891">
    <property type="term" value="C:voltage-gated calcium channel complex"/>
    <property type="evidence" value="ECO:0007669"/>
    <property type="project" value="InterPro"/>
</dbReference>
<keyword evidence="2" id="KW-0728">SH3 domain</keyword>
<keyword evidence="6" id="KW-0106">Calcium</keyword>
<dbReference type="CDD" id="cd11863">
    <property type="entry name" value="SH3_CACNB"/>
    <property type="match status" value="1"/>
</dbReference>
<evidence type="ECO:0000256" key="6">
    <source>
        <dbReference type="ARBA" id="ARBA00022837"/>
    </source>
</evidence>
<dbReference type="InterPro" id="IPR046937">
    <property type="entry name" value="CAB1-4_N_A-dom"/>
</dbReference>
<feature type="region of interest" description="Disordered" evidence="10">
    <location>
        <begin position="489"/>
        <end position="532"/>
    </location>
</feature>
<dbReference type="InterPro" id="IPR000584">
    <property type="entry name" value="VDCC_L_bsu"/>
</dbReference>
<evidence type="ECO:0000256" key="3">
    <source>
        <dbReference type="ARBA" id="ARBA00022448"/>
    </source>
</evidence>
<dbReference type="Proteomes" id="UP000050761">
    <property type="component" value="Unassembled WGS sequence"/>
</dbReference>
<evidence type="ECO:0000256" key="4">
    <source>
        <dbReference type="ARBA" id="ARBA00022553"/>
    </source>
</evidence>
<dbReference type="Gene3D" id="3.40.50.300">
    <property type="entry name" value="P-loop containing nucleotide triphosphate hydrolases"/>
    <property type="match status" value="1"/>
</dbReference>
<accession>A0A3P7ZJ31</accession>
<evidence type="ECO:0000259" key="11">
    <source>
        <dbReference type="SMART" id="SM00072"/>
    </source>
</evidence>
<evidence type="ECO:0000256" key="8">
    <source>
        <dbReference type="ARBA" id="ARBA00023065"/>
    </source>
</evidence>
<feature type="non-terminal residue" evidence="12">
    <location>
        <position position="1"/>
    </location>
</feature>
<dbReference type="SUPFAM" id="SSF52540">
    <property type="entry name" value="P-loop containing nucleoside triphosphate hydrolases"/>
    <property type="match status" value="1"/>
</dbReference>
<keyword evidence="7" id="KW-0851">Voltage-gated channel</keyword>
<keyword evidence="3" id="KW-0813">Transport</keyword>
<dbReference type="WBParaSite" id="HPBE_0001192001-mRNA-1">
    <property type="protein sequence ID" value="HPBE_0001192001-mRNA-1"/>
    <property type="gene ID" value="HPBE_0001192001"/>
</dbReference>
<keyword evidence="13" id="KW-1185">Reference proteome</keyword>
<dbReference type="SUPFAM" id="SSF50044">
    <property type="entry name" value="SH3-domain"/>
    <property type="match status" value="1"/>
</dbReference>
<dbReference type="OrthoDB" id="5962384at2759"/>
<organism evidence="12">
    <name type="scientific">Heligmosomoides polygyrus</name>
    <name type="common">Parasitic roundworm</name>
    <dbReference type="NCBI Taxonomy" id="6339"/>
    <lineage>
        <taxon>Eukaryota</taxon>
        <taxon>Metazoa</taxon>
        <taxon>Ecdysozoa</taxon>
        <taxon>Nematoda</taxon>
        <taxon>Chromadorea</taxon>
        <taxon>Rhabditida</taxon>
        <taxon>Rhabditina</taxon>
        <taxon>Rhabditomorpha</taxon>
        <taxon>Strongyloidea</taxon>
        <taxon>Heligmosomidae</taxon>
        <taxon>Heligmosomoides</taxon>
    </lineage>
</organism>
<dbReference type="GO" id="GO:0005245">
    <property type="term" value="F:voltage-gated calcium channel activity"/>
    <property type="evidence" value="ECO:0007669"/>
    <property type="project" value="InterPro"/>
</dbReference>
<dbReference type="FunFam" id="3.40.50.300:FF:000023">
    <property type="entry name" value="Voltage-dependent L-type calcium channel subunit beta-2"/>
    <property type="match status" value="1"/>
</dbReference>
<evidence type="ECO:0000256" key="7">
    <source>
        <dbReference type="ARBA" id="ARBA00022882"/>
    </source>
</evidence>
<feature type="compositionally biased region" description="Polar residues" evidence="10">
    <location>
        <begin position="122"/>
        <end position="136"/>
    </location>
</feature>
<keyword evidence="5" id="KW-0109">Calcium transport</keyword>
<evidence type="ECO:0000313" key="12">
    <source>
        <dbReference type="EMBL" id="VDO90319.1"/>
    </source>
</evidence>
<protein>
    <submittedName>
        <fullName evidence="14">GuKc domain-containing protein</fullName>
    </submittedName>
</protein>
<feature type="domain" description="Guanylate kinase/L-type calcium channel beta subunit" evidence="11">
    <location>
        <begin position="197"/>
        <end position="380"/>
    </location>
</feature>
<feature type="region of interest" description="Disordered" evidence="10">
    <location>
        <begin position="122"/>
        <end position="162"/>
    </location>
</feature>
<keyword evidence="4" id="KW-0597">Phosphoprotein</keyword>
<dbReference type="InterPro" id="IPR027417">
    <property type="entry name" value="P-loop_NTPase"/>
</dbReference>
<dbReference type="Pfam" id="PF00625">
    <property type="entry name" value="Guanylate_kin"/>
    <property type="match status" value="1"/>
</dbReference>
<gene>
    <name evidence="12" type="ORF">HPBE_LOCUS11921</name>
</gene>
<keyword evidence="9" id="KW-0407">Ion channel</keyword>
<feature type="compositionally biased region" description="Basic and acidic residues" evidence="10">
    <location>
        <begin position="508"/>
        <end position="532"/>
    </location>
</feature>
<name>A0A3P7ZJ31_HELPZ</name>
<dbReference type="AlphaFoldDB" id="A0A3P7ZJ31"/>
<evidence type="ECO:0000313" key="13">
    <source>
        <dbReference type="Proteomes" id="UP000050761"/>
    </source>
</evidence>
<keyword evidence="8" id="KW-0406">Ion transport</keyword>
<evidence type="ECO:0000256" key="9">
    <source>
        <dbReference type="ARBA" id="ARBA00023303"/>
    </source>
</evidence>
<feature type="region of interest" description="Disordered" evidence="10">
    <location>
        <begin position="1"/>
        <end position="28"/>
    </location>
</feature>